<dbReference type="PROSITE" id="PS50048">
    <property type="entry name" value="ZN2_CY6_FUNGAL_2"/>
    <property type="match status" value="1"/>
</dbReference>
<evidence type="ECO:0000256" key="3">
    <source>
        <dbReference type="ARBA" id="ARBA00023125"/>
    </source>
</evidence>
<keyword evidence="5" id="KW-0539">Nucleus</keyword>
<dbReference type="GO" id="GO:0005634">
    <property type="term" value="C:nucleus"/>
    <property type="evidence" value="ECO:0007669"/>
    <property type="project" value="InterPro"/>
</dbReference>
<dbReference type="GO" id="GO:0000981">
    <property type="term" value="F:DNA-binding transcription factor activity, RNA polymerase II-specific"/>
    <property type="evidence" value="ECO:0007669"/>
    <property type="project" value="InterPro"/>
</dbReference>
<reference evidence="8" key="1">
    <citation type="submission" date="2023-01" db="EMBL/GenBank/DDBJ databases">
        <authorList>
            <person name="Van Ghelder C."/>
            <person name="Rancurel C."/>
        </authorList>
    </citation>
    <scope>NUCLEOTIDE SEQUENCE</scope>
    <source>
        <strain evidence="8">CNCM I-4278</strain>
    </source>
</reference>
<proteinExistence type="predicted"/>
<dbReference type="EMBL" id="CAOQHR010000002">
    <property type="protein sequence ID" value="CAI6316817.1"/>
    <property type="molecule type" value="Genomic_DNA"/>
</dbReference>
<dbReference type="GO" id="GO:0045122">
    <property type="term" value="P:aflatoxin biosynthetic process"/>
    <property type="evidence" value="ECO:0007669"/>
    <property type="project" value="InterPro"/>
</dbReference>
<dbReference type="InterPro" id="IPR013700">
    <property type="entry name" value="AflR"/>
</dbReference>
<dbReference type="InterPro" id="IPR001138">
    <property type="entry name" value="Zn2Cys6_DnaBD"/>
</dbReference>
<comment type="caution">
    <text evidence="8">The sequence shown here is derived from an EMBL/GenBank/DDBJ whole genome shotgun (WGS) entry which is preliminary data.</text>
</comment>
<evidence type="ECO:0000256" key="1">
    <source>
        <dbReference type="ARBA" id="ARBA00022723"/>
    </source>
</evidence>
<keyword evidence="3" id="KW-0238">DNA-binding</keyword>
<gene>
    <name evidence="8" type="ORF">PDIGIT_LOCUS3437</name>
</gene>
<sequence length="475" mass="52305">MSSETQVRTSHQPAKKLRSSCDACGFAKTKCDRGHPQCTRCVSLSLTCIYGPSRQVGKRPRRRLDIARDNNTNSAHISGNSPACTITTHPPNVSNGGTECGPQYSSTVTMSSIDGTVDTNFDNFLSTGNDNFDQLMFPPTLDGWTPPQREQHFDNFNPIITPDNDVIIPTTQEGLENLAPTPAVSDISEKHRCYHEPNEILQSLTITNIDLGDKATGRPPMNVLPLPQILHANKSAVESFQRFLDCNCGRRRPELVMLQASLVSRVLFFYREAAGFAVKEMDRAGARNDNEKTGRKNDTTPPSSTSSSPPPGSTTPTASPPTTITTSTPPSPQPLPKTYSQSCFTITDPPFRIGTFDIEHPGIQFAFRNQLIASEVRKVLPIVSGFAALGKEDSMDKVVDGADHRAMFSSVGSWLESEYRRTVEVFRGACTGMGRAMHNKKFIRERPSQVKRRSPHPPPTLPIDYSSIYSYSPTQ</sequence>
<feature type="compositionally biased region" description="Low complexity" evidence="6">
    <location>
        <begin position="465"/>
        <end position="475"/>
    </location>
</feature>
<keyword evidence="4" id="KW-0804">Transcription</keyword>
<keyword evidence="1" id="KW-0479">Metal-binding</keyword>
<evidence type="ECO:0000256" key="2">
    <source>
        <dbReference type="ARBA" id="ARBA00023015"/>
    </source>
</evidence>
<evidence type="ECO:0000256" key="5">
    <source>
        <dbReference type="ARBA" id="ARBA00023242"/>
    </source>
</evidence>
<feature type="compositionally biased region" description="Low complexity" evidence="6">
    <location>
        <begin position="314"/>
        <end position="328"/>
    </location>
</feature>
<feature type="region of interest" description="Disordered" evidence="6">
    <location>
        <begin position="444"/>
        <end position="475"/>
    </location>
</feature>
<keyword evidence="2" id="KW-0805">Transcription regulation</keyword>
<accession>A0A9W4XMD9</accession>
<evidence type="ECO:0000313" key="8">
    <source>
        <dbReference type="EMBL" id="CAI6316817.1"/>
    </source>
</evidence>
<protein>
    <recommendedName>
        <fullName evidence="7">Zn(2)-C6 fungal-type domain-containing protein</fullName>
    </recommendedName>
</protein>
<dbReference type="GO" id="GO:0008270">
    <property type="term" value="F:zinc ion binding"/>
    <property type="evidence" value="ECO:0007669"/>
    <property type="project" value="InterPro"/>
</dbReference>
<dbReference type="CDD" id="cd00067">
    <property type="entry name" value="GAL4"/>
    <property type="match status" value="1"/>
</dbReference>
<dbReference type="Pfam" id="PF00172">
    <property type="entry name" value="Zn_clus"/>
    <property type="match status" value="1"/>
</dbReference>
<evidence type="ECO:0000259" key="7">
    <source>
        <dbReference type="PROSITE" id="PS50048"/>
    </source>
</evidence>
<evidence type="ECO:0000256" key="4">
    <source>
        <dbReference type="ARBA" id="ARBA00023163"/>
    </source>
</evidence>
<dbReference type="GO" id="GO:0003677">
    <property type="term" value="F:DNA binding"/>
    <property type="evidence" value="ECO:0007669"/>
    <property type="project" value="UniProtKB-KW"/>
</dbReference>
<organism evidence="8 9">
    <name type="scientific">Periconia digitata</name>
    <dbReference type="NCBI Taxonomy" id="1303443"/>
    <lineage>
        <taxon>Eukaryota</taxon>
        <taxon>Fungi</taxon>
        <taxon>Dikarya</taxon>
        <taxon>Ascomycota</taxon>
        <taxon>Pezizomycotina</taxon>
        <taxon>Dothideomycetes</taxon>
        <taxon>Pleosporomycetidae</taxon>
        <taxon>Pleosporales</taxon>
        <taxon>Massarineae</taxon>
        <taxon>Periconiaceae</taxon>
        <taxon>Periconia</taxon>
    </lineage>
</organism>
<evidence type="ECO:0000313" key="9">
    <source>
        <dbReference type="Proteomes" id="UP001152607"/>
    </source>
</evidence>
<dbReference type="AlphaFoldDB" id="A0A9W4XMD9"/>
<dbReference type="InterPro" id="IPR036864">
    <property type="entry name" value="Zn2-C6_fun-type_DNA-bd_sf"/>
</dbReference>
<keyword evidence="9" id="KW-1185">Reference proteome</keyword>
<feature type="domain" description="Zn(2)-C6 fungal-type" evidence="7">
    <location>
        <begin position="20"/>
        <end position="50"/>
    </location>
</feature>
<dbReference type="PRINTS" id="PR00755">
    <property type="entry name" value="AFLATOXINBRP"/>
</dbReference>
<dbReference type="OrthoDB" id="2328572at2759"/>
<dbReference type="SUPFAM" id="SSF57701">
    <property type="entry name" value="Zn2/Cys6 DNA-binding domain"/>
    <property type="match status" value="1"/>
</dbReference>
<feature type="region of interest" description="Disordered" evidence="6">
    <location>
        <begin position="285"/>
        <end position="340"/>
    </location>
</feature>
<feature type="compositionally biased region" description="Basic and acidic residues" evidence="6">
    <location>
        <begin position="285"/>
        <end position="298"/>
    </location>
</feature>
<evidence type="ECO:0000256" key="6">
    <source>
        <dbReference type="SAM" id="MobiDB-lite"/>
    </source>
</evidence>
<dbReference type="SMART" id="SM00066">
    <property type="entry name" value="GAL4"/>
    <property type="match status" value="1"/>
</dbReference>
<dbReference type="Pfam" id="PF08493">
    <property type="entry name" value="AflR"/>
    <property type="match status" value="1"/>
</dbReference>
<dbReference type="Proteomes" id="UP001152607">
    <property type="component" value="Unassembled WGS sequence"/>
</dbReference>
<dbReference type="Gene3D" id="4.10.240.10">
    <property type="entry name" value="Zn(2)-C6 fungal-type DNA-binding domain"/>
    <property type="match status" value="1"/>
</dbReference>
<name>A0A9W4XMD9_9PLEO</name>